<keyword evidence="1" id="KW-1133">Transmembrane helix</keyword>
<organism evidence="2 3">
    <name type="scientific">Melanomma pulvis-pyrius CBS 109.77</name>
    <dbReference type="NCBI Taxonomy" id="1314802"/>
    <lineage>
        <taxon>Eukaryota</taxon>
        <taxon>Fungi</taxon>
        <taxon>Dikarya</taxon>
        <taxon>Ascomycota</taxon>
        <taxon>Pezizomycotina</taxon>
        <taxon>Dothideomycetes</taxon>
        <taxon>Pleosporomycetidae</taxon>
        <taxon>Pleosporales</taxon>
        <taxon>Melanommataceae</taxon>
        <taxon>Melanomma</taxon>
    </lineage>
</organism>
<evidence type="ECO:0000313" key="2">
    <source>
        <dbReference type="EMBL" id="KAF2796345.1"/>
    </source>
</evidence>
<gene>
    <name evidence="2" type="ORF">K505DRAFT_323367</name>
</gene>
<feature type="transmembrane region" description="Helical" evidence="1">
    <location>
        <begin position="80"/>
        <end position="107"/>
    </location>
</feature>
<sequence length="206" mass="23316">MEELKTNRGTKATIISFLLSTNLFIGMFTVMYFGFVILFGIQLGKWDYTQEGRCYYFDGIAKASSSHPHVDKIYLGVTSAFMLVPIVVFILELLFVLGTIMQFPLYLYMAIQLRQSNERHLSEPEKEWGFGQVVAIVLLLAVGKAFAKAYIGLATPATLIRSRTNRNRSQSKSEYTARGDGSRRKCAASCDHYHIRTESWRNVSSS</sequence>
<keyword evidence="3" id="KW-1185">Reference proteome</keyword>
<dbReference type="OrthoDB" id="5427664at2759"/>
<dbReference type="AlphaFoldDB" id="A0A6A6XKF1"/>
<dbReference type="EMBL" id="MU001833">
    <property type="protein sequence ID" value="KAF2796345.1"/>
    <property type="molecule type" value="Genomic_DNA"/>
</dbReference>
<keyword evidence="1" id="KW-0472">Membrane</keyword>
<proteinExistence type="predicted"/>
<feature type="transmembrane region" description="Helical" evidence="1">
    <location>
        <begin position="12"/>
        <end position="41"/>
    </location>
</feature>
<accession>A0A6A6XKF1</accession>
<evidence type="ECO:0000256" key="1">
    <source>
        <dbReference type="SAM" id="Phobius"/>
    </source>
</evidence>
<keyword evidence="1" id="KW-0812">Transmembrane</keyword>
<evidence type="ECO:0000313" key="3">
    <source>
        <dbReference type="Proteomes" id="UP000799757"/>
    </source>
</evidence>
<dbReference type="Proteomes" id="UP000799757">
    <property type="component" value="Unassembled WGS sequence"/>
</dbReference>
<reference evidence="2" key="1">
    <citation type="journal article" date="2020" name="Stud. Mycol.">
        <title>101 Dothideomycetes genomes: a test case for predicting lifestyles and emergence of pathogens.</title>
        <authorList>
            <person name="Haridas S."/>
            <person name="Albert R."/>
            <person name="Binder M."/>
            <person name="Bloem J."/>
            <person name="Labutti K."/>
            <person name="Salamov A."/>
            <person name="Andreopoulos B."/>
            <person name="Baker S."/>
            <person name="Barry K."/>
            <person name="Bills G."/>
            <person name="Bluhm B."/>
            <person name="Cannon C."/>
            <person name="Castanera R."/>
            <person name="Culley D."/>
            <person name="Daum C."/>
            <person name="Ezra D."/>
            <person name="Gonzalez J."/>
            <person name="Henrissat B."/>
            <person name="Kuo A."/>
            <person name="Liang C."/>
            <person name="Lipzen A."/>
            <person name="Lutzoni F."/>
            <person name="Magnuson J."/>
            <person name="Mondo S."/>
            <person name="Nolan M."/>
            <person name="Ohm R."/>
            <person name="Pangilinan J."/>
            <person name="Park H.-J."/>
            <person name="Ramirez L."/>
            <person name="Alfaro M."/>
            <person name="Sun H."/>
            <person name="Tritt A."/>
            <person name="Yoshinaga Y."/>
            <person name="Zwiers L.-H."/>
            <person name="Turgeon B."/>
            <person name="Goodwin S."/>
            <person name="Spatafora J."/>
            <person name="Crous P."/>
            <person name="Grigoriev I."/>
        </authorList>
    </citation>
    <scope>NUCLEOTIDE SEQUENCE</scope>
    <source>
        <strain evidence="2">CBS 109.77</strain>
    </source>
</reference>
<protein>
    <submittedName>
        <fullName evidence="2">Uncharacterized protein</fullName>
    </submittedName>
</protein>
<feature type="transmembrane region" description="Helical" evidence="1">
    <location>
        <begin position="128"/>
        <end position="147"/>
    </location>
</feature>
<name>A0A6A6XKF1_9PLEO</name>